<feature type="transmembrane region" description="Helical" evidence="2">
    <location>
        <begin position="297"/>
        <end position="314"/>
    </location>
</feature>
<dbReference type="GO" id="GO:0005506">
    <property type="term" value="F:iron ion binding"/>
    <property type="evidence" value="ECO:0007669"/>
    <property type="project" value="InterPro"/>
</dbReference>
<sequence>MKYTTLLSLFAVAIQAHRIEGSPASTTQLLAKRAVCARKLNCILNAETTEGPFYVADPLVRSNIVEDRVGAPLNLEIQVIDVRTCEPAQNVWVDVWHADAGGEYSGWASGSSIESLTSFSTDGQVNDATYLSKRGSPVESSRWLRGVQRTNHEGTVSFGTIVPGWYRGRCDHIHLRIHSANSTVVDGHLLGGTTSHTGQLFFDDSLIQSLRDQESGVFPYSSRKEEPKWNDKDGIFLHEGGKEQLVTITTSSNAKDGYEGSIVVGIDPSVVQPPSRGGPGGPPGKFPGHGHPGLQNAFLIFIILLLVGAGFHYYRSTKASRAGYEPISPTRED</sequence>
<dbReference type="Gene3D" id="2.60.130.10">
    <property type="entry name" value="Aromatic compound dioxygenase"/>
    <property type="match status" value="1"/>
</dbReference>
<organism evidence="4 5">
    <name type="scientific">Taphrina deformans (strain PYCC 5710 / ATCC 11124 / CBS 356.35 / IMI 108563 / JCM 9778 / NBRC 8474)</name>
    <name type="common">Peach leaf curl fungus</name>
    <name type="synonym">Lalaria deformans</name>
    <dbReference type="NCBI Taxonomy" id="1097556"/>
    <lineage>
        <taxon>Eukaryota</taxon>
        <taxon>Fungi</taxon>
        <taxon>Dikarya</taxon>
        <taxon>Ascomycota</taxon>
        <taxon>Taphrinomycotina</taxon>
        <taxon>Taphrinomycetes</taxon>
        <taxon>Taphrinales</taxon>
        <taxon>Taphrinaceae</taxon>
        <taxon>Taphrina</taxon>
    </lineage>
</organism>
<dbReference type="Proteomes" id="UP000013776">
    <property type="component" value="Unassembled WGS sequence"/>
</dbReference>
<dbReference type="AlphaFoldDB" id="R4XED1"/>
<dbReference type="EMBL" id="CAHR02000209">
    <property type="protein sequence ID" value="CCG84187.1"/>
    <property type="molecule type" value="Genomic_DNA"/>
</dbReference>
<dbReference type="eggNOG" id="ENOG502QPRK">
    <property type="taxonomic scope" value="Eukaryota"/>
</dbReference>
<evidence type="ECO:0008006" key="6">
    <source>
        <dbReference type="Google" id="ProtNLM"/>
    </source>
</evidence>
<keyword evidence="3" id="KW-0732">Signal</keyword>
<gene>
    <name evidence="4" type="ORF">TAPDE_004589</name>
</gene>
<keyword evidence="2" id="KW-1133">Transmembrane helix</keyword>
<dbReference type="InterPro" id="IPR015889">
    <property type="entry name" value="Intradiol_dOase_core"/>
</dbReference>
<feature type="signal peptide" evidence="3">
    <location>
        <begin position="1"/>
        <end position="21"/>
    </location>
</feature>
<dbReference type="STRING" id="1097556.R4XED1"/>
<feature type="region of interest" description="Disordered" evidence="1">
    <location>
        <begin position="270"/>
        <end position="289"/>
    </location>
</feature>
<evidence type="ECO:0000256" key="3">
    <source>
        <dbReference type="SAM" id="SignalP"/>
    </source>
</evidence>
<dbReference type="VEuPathDB" id="FungiDB:TAPDE_004589"/>
<reference evidence="4 5" key="1">
    <citation type="journal article" date="2013" name="MBio">
        <title>Genome sequencing of the plant pathogen Taphrina deformans, the causal agent of peach leaf curl.</title>
        <authorList>
            <person name="Cisse O.H."/>
            <person name="Almeida J.M.G.C.F."/>
            <person name="Fonseca A."/>
            <person name="Kumar A.A."/>
            <person name="Salojaervi J."/>
            <person name="Overmyer K."/>
            <person name="Hauser P.M."/>
            <person name="Pagni M."/>
        </authorList>
    </citation>
    <scope>NUCLEOTIDE SEQUENCE [LARGE SCALE GENOMIC DNA]</scope>
    <source>
        <strain evidence="5">PYCC 5710 / ATCC 11124 / CBS 356.35 / IMI 108563 / JCM 9778 / NBRC 8474</strain>
    </source>
</reference>
<evidence type="ECO:0000256" key="1">
    <source>
        <dbReference type="SAM" id="MobiDB-lite"/>
    </source>
</evidence>
<dbReference type="OrthoDB" id="121380at2759"/>
<dbReference type="GO" id="GO:0016702">
    <property type="term" value="F:oxidoreductase activity, acting on single donors with incorporation of molecular oxygen, incorporation of two atoms of oxygen"/>
    <property type="evidence" value="ECO:0007669"/>
    <property type="project" value="InterPro"/>
</dbReference>
<keyword evidence="2" id="KW-0472">Membrane</keyword>
<keyword evidence="2" id="KW-0812">Transmembrane</keyword>
<evidence type="ECO:0000313" key="4">
    <source>
        <dbReference type="EMBL" id="CCG84187.1"/>
    </source>
</evidence>
<evidence type="ECO:0000256" key="2">
    <source>
        <dbReference type="SAM" id="Phobius"/>
    </source>
</evidence>
<proteinExistence type="predicted"/>
<protein>
    <recommendedName>
        <fullName evidence="6">Intradiol ring-cleavage dioxygenases domain-containing protein</fullName>
    </recommendedName>
</protein>
<dbReference type="PANTHER" id="PTHR34315:SF1">
    <property type="entry name" value="INTRADIOL RING-CLEAVAGE DIOXYGENASES DOMAIN-CONTAINING PROTEIN-RELATED"/>
    <property type="match status" value="1"/>
</dbReference>
<accession>R4XED1</accession>
<dbReference type="SUPFAM" id="SSF49482">
    <property type="entry name" value="Aromatic compound dioxygenase"/>
    <property type="match status" value="1"/>
</dbReference>
<evidence type="ECO:0000313" key="5">
    <source>
        <dbReference type="Proteomes" id="UP000013776"/>
    </source>
</evidence>
<dbReference type="PANTHER" id="PTHR34315">
    <property type="match status" value="1"/>
</dbReference>
<keyword evidence="5" id="KW-1185">Reference proteome</keyword>
<name>R4XED1_TAPDE</name>
<comment type="caution">
    <text evidence="4">The sequence shown here is derived from an EMBL/GenBank/DDBJ whole genome shotgun (WGS) entry which is preliminary data.</text>
</comment>
<feature type="chain" id="PRO_5004373305" description="Intradiol ring-cleavage dioxygenases domain-containing protein" evidence="3">
    <location>
        <begin position="22"/>
        <end position="333"/>
    </location>
</feature>